<gene>
    <name evidence="1" type="ORF">H9657_13940</name>
</gene>
<keyword evidence="2" id="KW-1185">Reference proteome</keyword>
<dbReference type="PIRSF" id="PIRSF007531">
    <property type="entry name" value="CPT"/>
    <property type="match status" value="1"/>
</dbReference>
<accession>A0ABR8QG12</accession>
<reference evidence="1 2" key="1">
    <citation type="submission" date="2020-08" db="EMBL/GenBank/DDBJ databases">
        <title>A Genomic Blueprint of the Chicken Gut Microbiome.</title>
        <authorList>
            <person name="Gilroy R."/>
            <person name="Ravi A."/>
            <person name="Getino M."/>
            <person name="Pursley I."/>
            <person name="Horton D.L."/>
            <person name="Alikhan N.-F."/>
            <person name="Baker D."/>
            <person name="Gharbi K."/>
            <person name="Hall N."/>
            <person name="Watson M."/>
            <person name="Adriaenssens E.M."/>
            <person name="Foster-Nyarko E."/>
            <person name="Jarju S."/>
            <person name="Secka A."/>
            <person name="Antonio M."/>
            <person name="Oren A."/>
            <person name="Chaudhuri R."/>
            <person name="La Ragione R.M."/>
            <person name="Hildebrand F."/>
            <person name="Pallen M.J."/>
        </authorList>
    </citation>
    <scope>NUCLEOTIDE SEQUENCE [LARGE SCALE GENOMIC DNA]</scope>
    <source>
        <strain evidence="1 2">Sa3CUA2</strain>
    </source>
</reference>
<dbReference type="RefSeq" id="WP_191784023.1">
    <property type="nucleotide sequence ID" value="NZ_JACSQV010000012.1"/>
</dbReference>
<dbReference type="Proteomes" id="UP000604241">
    <property type="component" value="Unassembled WGS sequence"/>
</dbReference>
<evidence type="ECO:0000313" key="1">
    <source>
        <dbReference type="EMBL" id="MBD7919371.1"/>
    </source>
</evidence>
<dbReference type="Pfam" id="PF07931">
    <property type="entry name" value="CPT"/>
    <property type="match status" value="1"/>
</dbReference>
<comment type="caution">
    <text evidence="1">The sequence shown here is derived from an EMBL/GenBank/DDBJ whole genome shotgun (WGS) entry which is preliminary data.</text>
</comment>
<dbReference type="InterPro" id="IPR027417">
    <property type="entry name" value="P-loop_NTPase"/>
</dbReference>
<organism evidence="1 2">
    <name type="scientific">Cellulomonas avistercoris</name>
    <dbReference type="NCBI Taxonomy" id="2762242"/>
    <lineage>
        <taxon>Bacteria</taxon>
        <taxon>Bacillati</taxon>
        <taxon>Actinomycetota</taxon>
        <taxon>Actinomycetes</taxon>
        <taxon>Micrococcales</taxon>
        <taxon>Cellulomonadaceae</taxon>
        <taxon>Cellulomonas</taxon>
    </lineage>
</organism>
<dbReference type="Gene3D" id="3.40.50.300">
    <property type="entry name" value="P-loop containing nucleotide triphosphate hydrolases"/>
    <property type="match status" value="1"/>
</dbReference>
<dbReference type="InterPro" id="IPR012853">
    <property type="entry name" value="CPT"/>
</dbReference>
<name>A0ABR8QG12_9CELL</name>
<evidence type="ECO:0000313" key="2">
    <source>
        <dbReference type="Proteomes" id="UP000604241"/>
    </source>
</evidence>
<protein>
    <submittedName>
        <fullName evidence="1">Chloramphenicol phosphotransferase</fullName>
    </submittedName>
</protein>
<proteinExistence type="predicted"/>
<dbReference type="SUPFAM" id="SSF52540">
    <property type="entry name" value="P-loop containing nucleoside triphosphate hydrolases"/>
    <property type="match status" value="1"/>
</dbReference>
<sequence length="178" mass="18219">MRPDVVVLNGGSSSGTTTVARALQGVLDDAWLLLGVDDLVDALPRQGPGAAATITFPPDGSVQVGPVFMRVQEAWLAGVAAIARAGVGVLLDEVLLAGGASQDRLAAALAGLDVLWVGVRCDADVAAAREARRGDRVTGMAVAQAEAVHRGVRYDVEVDTSRVSPEGCARVVLAALAR</sequence>
<dbReference type="EMBL" id="JACSQV010000012">
    <property type="protein sequence ID" value="MBD7919371.1"/>
    <property type="molecule type" value="Genomic_DNA"/>
</dbReference>